<reference evidence="3" key="1">
    <citation type="journal article" date="2019" name="Int. J. Syst. Evol. Microbiol.">
        <title>The Global Catalogue of Microorganisms (GCM) 10K type strain sequencing project: providing services to taxonomists for standard genome sequencing and annotation.</title>
        <authorList>
            <consortium name="The Broad Institute Genomics Platform"/>
            <consortium name="The Broad Institute Genome Sequencing Center for Infectious Disease"/>
            <person name="Wu L."/>
            <person name="Ma J."/>
        </authorList>
    </citation>
    <scope>NUCLEOTIDE SEQUENCE [LARGE SCALE GENOMIC DNA]</scope>
    <source>
        <strain evidence="3">PCU 266</strain>
    </source>
</reference>
<organism evidence="2 3">
    <name type="scientific">Streptomyces amakusaensis</name>
    <dbReference type="NCBI Taxonomy" id="67271"/>
    <lineage>
        <taxon>Bacteria</taxon>
        <taxon>Bacillati</taxon>
        <taxon>Actinomycetota</taxon>
        <taxon>Actinomycetes</taxon>
        <taxon>Kitasatosporales</taxon>
        <taxon>Streptomycetaceae</taxon>
        <taxon>Streptomyces</taxon>
    </lineage>
</organism>
<dbReference type="RefSeq" id="WP_344485196.1">
    <property type="nucleotide sequence ID" value="NZ_BAAASB010000028.1"/>
</dbReference>
<protein>
    <submittedName>
        <fullName evidence="2">LexA family protein</fullName>
    </submittedName>
</protein>
<name>A0ABW0AQJ1_9ACTN</name>
<dbReference type="PANTHER" id="PTHR33516:SF2">
    <property type="entry name" value="LEXA REPRESSOR-RELATED"/>
    <property type="match status" value="1"/>
</dbReference>
<dbReference type="Gene3D" id="2.10.109.10">
    <property type="entry name" value="Umud Fragment, subunit A"/>
    <property type="match status" value="1"/>
</dbReference>
<dbReference type="Proteomes" id="UP001596160">
    <property type="component" value="Unassembled WGS sequence"/>
</dbReference>
<gene>
    <name evidence="2" type="ORF">ACFPRH_30480</name>
</gene>
<evidence type="ECO:0000259" key="1">
    <source>
        <dbReference type="Pfam" id="PF00717"/>
    </source>
</evidence>
<evidence type="ECO:0000313" key="2">
    <source>
        <dbReference type="EMBL" id="MFC5156048.1"/>
    </source>
</evidence>
<proteinExistence type="predicted"/>
<dbReference type="PANTHER" id="PTHR33516">
    <property type="entry name" value="LEXA REPRESSOR"/>
    <property type="match status" value="1"/>
</dbReference>
<evidence type="ECO:0000313" key="3">
    <source>
        <dbReference type="Proteomes" id="UP001596160"/>
    </source>
</evidence>
<accession>A0ABW0AQJ1</accession>
<keyword evidence="3" id="KW-1185">Reference proteome</keyword>
<sequence>MKRVDALIVVGESMTGAHIADGDHIVVRAQPSAENGDIVAVLRRTT</sequence>
<comment type="caution">
    <text evidence="2">The sequence shown here is derived from an EMBL/GenBank/DDBJ whole genome shotgun (WGS) entry which is preliminary data.</text>
</comment>
<dbReference type="InterPro" id="IPR050077">
    <property type="entry name" value="LexA_repressor"/>
</dbReference>
<dbReference type="InterPro" id="IPR036286">
    <property type="entry name" value="LexA/Signal_pep-like_sf"/>
</dbReference>
<feature type="domain" description="Peptidase S24/S26A/S26B/S26C" evidence="1">
    <location>
        <begin position="6"/>
        <end position="41"/>
    </location>
</feature>
<dbReference type="SUPFAM" id="SSF51306">
    <property type="entry name" value="LexA/Signal peptidase"/>
    <property type="match status" value="1"/>
</dbReference>
<dbReference type="EMBL" id="JBHSKP010000029">
    <property type="protein sequence ID" value="MFC5156048.1"/>
    <property type="molecule type" value="Genomic_DNA"/>
</dbReference>
<dbReference type="Pfam" id="PF00717">
    <property type="entry name" value="Peptidase_S24"/>
    <property type="match status" value="1"/>
</dbReference>
<dbReference type="InterPro" id="IPR015927">
    <property type="entry name" value="Peptidase_S24_S26A/B/C"/>
</dbReference>